<evidence type="ECO:0000313" key="2">
    <source>
        <dbReference type="Proteomes" id="UP000032304"/>
    </source>
</evidence>
<gene>
    <name evidence="1" type="ORF">B456_004G099400</name>
</gene>
<dbReference type="AlphaFoldDB" id="A0A0D2MRC2"/>
<name>A0A0D2MRC2_GOSRA</name>
<organism evidence="1 2">
    <name type="scientific">Gossypium raimondii</name>
    <name type="common">Peruvian cotton</name>
    <name type="synonym">Gossypium klotzschianum subsp. raimondii</name>
    <dbReference type="NCBI Taxonomy" id="29730"/>
    <lineage>
        <taxon>Eukaryota</taxon>
        <taxon>Viridiplantae</taxon>
        <taxon>Streptophyta</taxon>
        <taxon>Embryophyta</taxon>
        <taxon>Tracheophyta</taxon>
        <taxon>Spermatophyta</taxon>
        <taxon>Magnoliopsida</taxon>
        <taxon>eudicotyledons</taxon>
        <taxon>Gunneridae</taxon>
        <taxon>Pentapetalae</taxon>
        <taxon>rosids</taxon>
        <taxon>malvids</taxon>
        <taxon>Malvales</taxon>
        <taxon>Malvaceae</taxon>
        <taxon>Malvoideae</taxon>
        <taxon>Gossypium</taxon>
    </lineage>
</organism>
<dbReference type="Proteomes" id="UP000032304">
    <property type="component" value="Chromosome 4"/>
</dbReference>
<reference evidence="1 2" key="1">
    <citation type="journal article" date="2012" name="Nature">
        <title>Repeated polyploidization of Gossypium genomes and the evolution of spinnable cotton fibres.</title>
        <authorList>
            <person name="Paterson A.H."/>
            <person name="Wendel J.F."/>
            <person name="Gundlach H."/>
            <person name="Guo H."/>
            <person name="Jenkins J."/>
            <person name="Jin D."/>
            <person name="Llewellyn D."/>
            <person name="Showmaker K.C."/>
            <person name="Shu S."/>
            <person name="Udall J."/>
            <person name="Yoo M.J."/>
            <person name="Byers R."/>
            <person name="Chen W."/>
            <person name="Doron-Faigenboim A."/>
            <person name="Duke M.V."/>
            <person name="Gong L."/>
            <person name="Grimwood J."/>
            <person name="Grover C."/>
            <person name="Grupp K."/>
            <person name="Hu G."/>
            <person name="Lee T.H."/>
            <person name="Li J."/>
            <person name="Lin L."/>
            <person name="Liu T."/>
            <person name="Marler B.S."/>
            <person name="Page J.T."/>
            <person name="Roberts A.W."/>
            <person name="Romanel E."/>
            <person name="Sanders W.S."/>
            <person name="Szadkowski E."/>
            <person name="Tan X."/>
            <person name="Tang H."/>
            <person name="Xu C."/>
            <person name="Wang J."/>
            <person name="Wang Z."/>
            <person name="Zhang D."/>
            <person name="Zhang L."/>
            <person name="Ashrafi H."/>
            <person name="Bedon F."/>
            <person name="Bowers J.E."/>
            <person name="Brubaker C.L."/>
            <person name="Chee P.W."/>
            <person name="Das S."/>
            <person name="Gingle A.R."/>
            <person name="Haigler C.H."/>
            <person name="Harker D."/>
            <person name="Hoffmann L.V."/>
            <person name="Hovav R."/>
            <person name="Jones D.C."/>
            <person name="Lemke C."/>
            <person name="Mansoor S."/>
            <person name="ur Rahman M."/>
            <person name="Rainville L.N."/>
            <person name="Rambani A."/>
            <person name="Reddy U.K."/>
            <person name="Rong J.K."/>
            <person name="Saranga Y."/>
            <person name="Scheffler B.E."/>
            <person name="Scheffler J.A."/>
            <person name="Stelly D.M."/>
            <person name="Triplett B.A."/>
            <person name="Van Deynze A."/>
            <person name="Vaslin M.F."/>
            <person name="Waghmare V.N."/>
            <person name="Walford S.A."/>
            <person name="Wright R.J."/>
            <person name="Zaki E.A."/>
            <person name="Zhang T."/>
            <person name="Dennis E.S."/>
            <person name="Mayer K.F."/>
            <person name="Peterson D.G."/>
            <person name="Rokhsar D.S."/>
            <person name="Wang X."/>
            <person name="Schmutz J."/>
        </authorList>
    </citation>
    <scope>NUCLEOTIDE SEQUENCE [LARGE SCALE GENOMIC DNA]</scope>
</reference>
<accession>A0A0D2MRC2</accession>
<protein>
    <submittedName>
        <fullName evidence="1">Uncharacterized protein</fullName>
    </submittedName>
</protein>
<dbReference type="Gramene" id="KJB21457">
    <property type="protein sequence ID" value="KJB21457"/>
    <property type="gene ID" value="B456_004G099400"/>
</dbReference>
<dbReference type="EMBL" id="CM001743">
    <property type="protein sequence ID" value="KJB21457.1"/>
    <property type="molecule type" value="Genomic_DNA"/>
</dbReference>
<keyword evidence="2" id="KW-1185">Reference proteome</keyword>
<proteinExistence type="predicted"/>
<evidence type="ECO:0000313" key="1">
    <source>
        <dbReference type="EMBL" id="KJB21457.1"/>
    </source>
</evidence>
<sequence length="69" mass="8241">MVCKCILLKYQGAYHVALSQVSELDMVLSNTCIFNFIFKFFQHMYIQFCFQVFPYIGRILEESNPYTHM</sequence>